<dbReference type="InterPro" id="IPR025213">
    <property type="entry name" value="Sim4_Fta2"/>
</dbReference>
<protein>
    <submittedName>
        <fullName evidence="2">Uncharacterized protein</fullName>
    </submittedName>
</protein>
<feature type="compositionally biased region" description="Basic residues" evidence="1">
    <location>
        <begin position="454"/>
        <end position="463"/>
    </location>
</feature>
<evidence type="ECO:0000313" key="3">
    <source>
        <dbReference type="Proteomes" id="UP000290540"/>
    </source>
</evidence>
<feature type="region of interest" description="Disordered" evidence="1">
    <location>
        <begin position="313"/>
        <end position="360"/>
    </location>
</feature>
<proteinExistence type="predicted"/>
<sequence>MSLSERIQWQPPNPNSDLEVFERRCRHAKAQPFLDEKPMNDTAAACAWKNFRMPLLGRFTCHGRIDFIKLLGYGQDGIVWEVVIDSQTYALKVFWDNQPPEGTRYWAFQRECQNASLLTKMRFVIDSSSDPVWLNPNPTTFGDAAYNLHAFSNEGRSRQRYRKMPGAVEYSTAPRLRECYGWTSISGRELCTMPSILHPPEVRLGDEVRKISPTEEYHAIVYEYVPSSDIGLDVDVVQAQLDFFWLGGWCLVPLQPANWGGVGILLDMGDPICLWHAGWFESRYKRSGTTITMPAKPIRERMIGDLQAEALKHEAHTEADDESSSESDIDQGSDGDSESEDTRAEALVCPSCPRSEPFPTRQKLRRHHEQDTECHEVCVFCHVSFKRVRKFKRHAETCVGDSERKRAYMDETCKELTILSDTKLEKALRERKKLSRDESEQAANSVERAGRNPRAPKRQRTRQRHADNATDAPNLLPWAAPTAIDHYLVRSSGAPTAPANVHIQNQTQSLSTEATEAVVPSLGVLEEFDAPLMHIMNSVPLETYSWPVHPYDGNLPGNDPAAYRLS</sequence>
<accession>A0A4Q2V678</accession>
<evidence type="ECO:0000313" key="2">
    <source>
        <dbReference type="EMBL" id="RYC80459.1"/>
    </source>
</evidence>
<organism evidence="2 3">
    <name type="scientific">Fusarium oxysporum f. sp. narcissi</name>
    <dbReference type="NCBI Taxonomy" id="451672"/>
    <lineage>
        <taxon>Eukaryota</taxon>
        <taxon>Fungi</taxon>
        <taxon>Dikarya</taxon>
        <taxon>Ascomycota</taxon>
        <taxon>Pezizomycotina</taxon>
        <taxon>Sordariomycetes</taxon>
        <taxon>Hypocreomycetidae</taxon>
        <taxon>Hypocreales</taxon>
        <taxon>Nectriaceae</taxon>
        <taxon>Fusarium</taxon>
        <taxon>Fusarium oxysporum species complex</taxon>
    </lineage>
</organism>
<evidence type="ECO:0000256" key="1">
    <source>
        <dbReference type="SAM" id="MobiDB-lite"/>
    </source>
</evidence>
<name>A0A4Q2V678_FUSOX</name>
<dbReference type="EMBL" id="MQTW01000371">
    <property type="protein sequence ID" value="RYC80459.1"/>
    <property type="molecule type" value="Genomic_DNA"/>
</dbReference>
<gene>
    <name evidence="2" type="ORF">BFJ63_vAg16659</name>
</gene>
<dbReference type="Pfam" id="PF13095">
    <property type="entry name" value="FTA2"/>
    <property type="match status" value="1"/>
</dbReference>
<feature type="compositionally biased region" description="Acidic residues" evidence="1">
    <location>
        <begin position="319"/>
        <end position="339"/>
    </location>
</feature>
<dbReference type="Proteomes" id="UP000290540">
    <property type="component" value="Unassembled WGS sequence"/>
</dbReference>
<reference evidence="2 3" key="1">
    <citation type="submission" date="2016-12" db="EMBL/GenBank/DDBJ databases">
        <title>Draft genome sequence of Fusarium oxysporum causing rot on Narcissus.</title>
        <authorList>
            <person name="Armitage A.D."/>
            <person name="Taylor A."/>
            <person name="Clarkson J.P."/>
            <person name="Harrison R.J."/>
            <person name="Jackson A.C."/>
        </authorList>
    </citation>
    <scope>NUCLEOTIDE SEQUENCE [LARGE SCALE GENOMIC DNA]</scope>
    <source>
        <strain evidence="2 3">N139</strain>
    </source>
</reference>
<dbReference type="AlphaFoldDB" id="A0A4Q2V678"/>
<feature type="region of interest" description="Disordered" evidence="1">
    <location>
        <begin position="430"/>
        <end position="474"/>
    </location>
</feature>
<comment type="caution">
    <text evidence="2">The sequence shown here is derived from an EMBL/GenBank/DDBJ whole genome shotgun (WGS) entry which is preliminary data.</text>
</comment>